<name>H2Y035_CIOIN</name>
<sequence length="77" mass="8652">MIMLVPIRTCIDVFGSGTLRCINYRMLLVHQRKVQGSSWHEIERIEQTSGAGSVGDIRHVRDSLRVPPPHGTVQVDT</sequence>
<dbReference type="AlphaFoldDB" id="H2Y035"/>
<proteinExistence type="predicted"/>
<reference evidence="1" key="3">
    <citation type="submission" date="2025-08" db="UniProtKB">
        <authorList>
            <consortium name="Ensembl"/>
        </authorList>
    </citation>
    <scope>IDENTIFICATION</scope>
</reference>
<reference evidence="1" key="2">
    <citation type="journal article" date="2008" name="Genome Biol.">
        <title>Improved genome assembly and evidence-based global gene model set for the chordate Ciona intestinalis: new insight into intron and operon populations.</title>
        <authorList>
            <person name="Satou Y."/>
            <person name="Mineta K."/>
            <person name="Ogasawara M."/>
            <person name="Sasakura Y."/>
            <person name="Shoguchi E."/>
            <person name="Ueno K."/>
            <person name="Yamada L."/>
            <person name="Matsumoto J."/>
            <person name="Wasserscheid J."/>
            <person name="Dewar K."/>
            <person name="Wiley G.B."/>
            <person name="Macmil S.L."/>
            <person name="Roe B.A."/>
            <person name="Zeller R.W."/>
            <person name="Hastings K.E."/>
            <person name="Lemaire P."/>
            <person name="Lindquist E."/>
            <person name="Endo T."/>
            <person name="Hotta K."/>
            <person name="Inaba K."/>
        </authorList>
    </citation>
    <scope>NUCLEOTIDE SEQUENCE [LARGE SCALE GENOMIC DNA]</scope>
    <source>
        <strain evidence="1">wild type</strain>
    </source>
</reference>
<accession>H2Y035</accession>
<dbReference type="EMBL" id="EAAA01001476">
    <property type="status" value="NOT_ANNOTATED_CDS"/>
    <property type="molecule type" value="Genomic_DNA"/>
</dbReference>
<dbReference type="HOGENOM" id="CLU_2644276_0_0_1"/>
<evidence type="ECO:0000313" key="1">
    <source>
        <dbReference type="Ensembl" id="ENSCINP00000035269.1"/>
    </source>
</evidence>
<organism evidence="1 2">
    <name type="scientific">Ciona intestinalis</name>
    <name type="common">Transparent sea squirt</name>
    <name type="synonym">Ascidia intestinalis</name>
    <dbReference type="NCBI Taxonomy" id="7719"/>
    <lineage>
        <taxon>Eukaryota</taxon>
        <taxon>Metazoa</taxon>
        <taxon>Chordata</taxon>
        <taxon>Tunicata</taxon>
        <taxon>Ascidiacea</taxon>
        <taxon>Phlebobranchia</taxon>
        <taxon>Cionidae</taxon>
        <taxon>Ciona</taxon>
    </lineage>
</organism>
<reference evidence="2" key="1">
    <citation type="journal article" date="2002" name="Science">
        <title>The draft genome of Ciona intestinalis: insights into chordate and vertebrate origins.</title>
        <authorList>
            <person name="Dehal P."/>
            <person name="Satou Y."/>
            <person name="Campbell R.K."/>
            <person name="Chapman J."/>
            <person name="Degnan B."/>
            <person name="De Tomaso A."/>
            <person name="Davidson B."/>
            <person name="Di Gregorio A."/>
            <person name="Gelpke M."/>
            <person name="Goodstein D.M."/>
            <person name="Harafuji N."/>
            <person name="Hastings K.E."/>
            <person name="Ho I."/>
            <person name="Hotta K."/>
            <person name="Huang W."/>
            <person name="Kawashima T."/>
            <person name="Lemaire P."/>
            <person name="Martinez D."/>
            <person name="Meinertzhagen I.A."/>
            <person name="Necula S."/>
            <person name="Nonaka M."/>
            <person name="Putnam N."/>
            <person name="Rash S."/>
            <person name="Saiga H."/>
            <person name="Satake M."/>
            <person name="Terry A."/>
            <person name="Yamada L."/>
            <person name="Wang H.G."/>
            <person name="Awazu S."/>
            <person name="Azumi K."/>
            <person name="Boore J."/>
            <person name="Branno M."/>
            <person name="Chin-Bow S."/>
            <person name="DeSantis R."/>
            <person name="Doyle S."/>
            <person name="Francino P."/>
            <person name="Keys D.N."/>
            <person name="Haga S."/>
            <person name="Hayashi H."/>
            <person name="Hino K."/>
            <person name="Imai K.S."/>
            <person name="Inaba K."/>
            <person name="Kano S."/>
            <person name="Kobayashi K."/>
            <person name="Kobayashi M."/>
            <person name="Lee B.I."/>
            <person name="Makabe K.W."/>
            <person name="Manohar C."/>
            <person name="Matassi G."/>
            <person name="Medina M."/>
            <person name="Mochizuki Y."/>
            <person name="Mount S."/>
            <person name="Morishita T."/>
            <person name="Miura S."/>
            <person name="Nakayama A."/>
            <person name="Nishizaka S."/>
            <person name="Nomoto H."/>
            <person name="Ohta F."/>
            <person name="Oishi K."/>
            <person name="Rigoutsos I."/>
            <person name="Sano M."/>
            <person name="Sasaki A."/>
            <person name="Sasakura Y."/>
            <person name="Shoguchi E."/>
            <person name="Shin-i T."/>
            <person name="Spagnuolo A."/>
            <person name="Stainier D."/>
            <person name="Suzuki M.M."/>
            <person name="Tassy O."/>
            <person name="Takatori N."/>
            <person name="Tokuoka M."/>
            <person name="Yagi K."/>
            <person name="Yoshizaki F."/>
            <person name="Wada S."/>
            <person name="Zhang C."/>
            <person name="Hyatt P.D."/>
            <person name="Larimer F."/>
            <person name="Detter C."/>
            <person name="Doggett N."/>
            <person name="Glavina T."/>
            <person name="Hawkins T."/>
            <person name="Richardson P."/>
            <person name="Lucas S."/>
            <person name="Kohara Y."/>
            <person name="Levine M."/>
            <person name="Satoh N."/>
            <person name="Rokhsar D.S."/>
        </authorList>
    </citation>
    <scope>NUCLEOTIDE SEQUENCE [LARGE SCALE GENOMIC DNA]</scope>
</reference>
<dbReference type="InParanoid" id="H2Y035"/>
<dbReference type="Proteomes" id="UP000008144">
    <property type="component" value="Chromosome 2"/>
</dbReference>
<protein>
    <submittedName>
        <fullName evidence="1">Uncharacterized protein</fullName>
    </submittedName>
</protein>
<reference evidence="1" key="4">
    <citation type="submission" date="2025-09" db="UniProtKB">
        <authorList>
            <consortium name="Ensembl"/>
        </authorList>
    </citation>
    <scope>IDENTIFICATION</scope>
</reference>
<dbReference type="Ensembl" id="ENSCINT00000035881.1">
    <property type="protein sequence ID" value="ENSCINP00000035269.1"/>
    <property type="gene ID" value="ENSCING00000024518.1"/>
</dbReference>
<evidence type="ECO:0000313" key="2">
    <source>
        <dbReference type="Proteomes" id="UP000008144"/>
    </source>
</evidence>
<keyword evidence="2" id="KW-1185">Reference proteome</keyword>